<dbReference type="EMBL" id="DS999436">
    <property type="protein sequence ID" value="EED86307.1"/>
    <property type="molecule type" value="Genomic_DNA"/>
</dbReference>
<reference evidence="2 3" key="1">
    <citation type="journal article" date="2004" name="Science">
        <title>The genome of the diatom Thalassiosira pseudonana: ecology, evolution, and metabolism.</title>
        <authorList>
            <person name="Armbrust E.V."/>
            <person name="Berges J.A."/>
            <person name="Bowler C."/>
            <person name="Green B.R."/>
            <person name="Martinez D."/>
            <person name="Putnam N.H."/>
            <person name="Zhou S."/>
            <person name="Allen A.E."/>
            <person name="Apt K.E."/>
            <person name="Bechner M."/>
            <person name="Brzezinski M.A."/>
            <person name="Chaal B.K."/>
            <person name="Chiovitti A."/>
            <person name="Davis A.K."/>
            <person name="Demarest M.S."/>
            <person name="Detter J.C."/>
            <person name="Glavina T."/>
            <person name="Goodstein D."/>
            <person name="Hadi M.Z."/>
            <person name="Hellsten U."/>
            <person name="Hildebrand M."/>
            <person name="Jenkins B.D."/>
            <person name="Jurka J."/>
            <person name="Kapitonov V.V."/>
            <person name="Kroger N."/>
            <person name="Lau W.W."/>
            <person name="Lane T.W."/>
            <person name="Larimer F.W."/>
            <person name="Lippmeier J.C."/>
            <person name="Lucas S."/>
            <person name="Medina M."/>
            <person name="Montsant A."/>
            <person name="Obornik M."/>
            <person name="Parker M.S."/>
            <person name="Palenik B."/>
            <person name="Pazour G.J."/>
            <person name="Richardson P.M."/>
            <person name="Rynearson T.A."/>
            <person name="Saito M.A."/>
            <person name="Schwartz D.C."/>
            <person name="Thamatrakoln K."/>
            <person name="Valentin K."/>
            <person name="Vardi A."/>
            <person name="Wilkerson F.P."/>
            <person name="Rokhsar D.S."/>
        </authorList>
    </citation>
    <scope>NUCLEOTIDE SEQUENCE [LARGE SCALE GENOMIC DNA]</scope>
    <source>
        <strain evidence="2 3">CCMP1335</strain>
    </source>
</reference>
<gene>
    <name evidence="2" type="ORF">THAPSDRAFT_bd821</name>
</gene>
<dbReference type="RefSeq" id="XP_002297393.1">
    <property type="nucleotide sequence ID" value="XM_002297357.1"/>
</dbReference>
<keyword evidence="3" id="KW-1185">Reference proteome</keyword>
<dbReference type="Proteomes" id="UP000001449">
    <property type="component" value="Unassembled WGS sequence"/>
</dbReference>
<dbReference type="HOGENOM" id="CLU_1211924_0_0_1"/>
<sequence>MQQAKQAPVYKGGIARFPTSLHRVQAKNRVLLLCGLNTQSDSPGMHLSCSIQYQVEAQKEAVQPSVDAAPGDGSEFDEDATVPKQSFHSGRQLREREKEALMNQADEAMSKRAKDQEECRTAEAAAANAAEAVPKQSFHSGAAAQRYANNLGDGGKNETVASKEFEEKAAAKGVQRPTKTTESAKKSAKKAKRKHEEVAGSESDEEDEKKPAAPKEVAAKKKGWKLTSD</sequence>
<dbReference type="AlphaFoldDB" id="B8LED9"/>
<evidence type="ECO:0000313" key="3">
    <source>
        <dbReference type="Proteomes" id="UP000001449"/>
    </source>
</evidence>
<accession>B8LED9</accession>
<organism evidence="2 3">
    <name type="scientific">Thalassiosira pseudonana</name>
    <name type="common">Marine diatom</name>
    <name type="synonym">Cyclotella nana</name>
    <dbReference type="NCBI Taxonomy" id="35128"/>
    <lineage>
        <taxon>Eukaryota</taxon>
        <taxon>Sar</taxon>
        <taxon>Stramenopiles</taxon>
        <taxon>Ochrophyta</taxon>
        <taxon>Bacillariophyta</taxon>
        <taxon>Coscinodiscophyceae</taxon>
        <taxon>Thalassiosirophycidae</taxon>
        <taxon>Thalassiosirales</taxon>
        <taxon>Thalassiosiraceae</taxon>
        <taxon>Thalassiosira</taxon>
    </lineage>
</organism>
<feature type="compositionally biased region" description="Basic and acidic residues" evidence="1">
    <location>
        <begin position="161"/>
        <end position="170"/>
    </location>
</feature>
<reference evidence="2 3" key="2">
    <citation type="journal article" date="2008" name="Nature">
        <title>The Phaeodactylum genome reveals the evolutionary history of diatom genomes.</title>
        <authorList>
            <person name="Bowler C."/>
            <person name="Allen A.E."/>
            <person name="Badger J.H."/>
            <person name="Grimwood J."/>
            <person name="Jabbari K."/>
            <person name="Kuo A."/>
            <person name="Maheswari U."/>
            <person name="Martens C."/>
            <person name="Maumus F."/>
            <person name="Otillar R.P."/>
            <person name="Rayko E."/>
            <person name="Salamov A."/>
            <person name="Vandepoele K."/>
            <person name="Beszteri B."/>
            <person name="Gruber A."/>
            <person name="Heijde M."/>
            <person name="Katinka M."/>
            <person name="Mock T."/>
            <person name="Valentin K."/>
            <person name="Verret F."/>
            <person name="Berges J.A."/>
            <person name="Brownlee C."/>
            <person name="Cadoret J.P."/>
            <person name="Chiovitti A."/>
            <person name="Choi C.J."/>
            <person name="Coesel S."/>
            <person name="De Martino A."/>
            <person name="Detter J.C."/>
            <person name="Durkin C."/>
            <person name="Falciatore A."/>
            <person name="Fournet J."/>
            <person name="Haruta M."/>
            <person name="Huysman M.J."/>
            <person name="Jenkins B.D."/>
            <person name="Jiroutova K."/>
            <person name="Jorgensen R.E."/>
            <person name="Joubert Y."/>
            <person name="Kaplan A."/>
            <person name="Kroger N."/>
            <person name="Kroth P.G."/>
            <person name="La Roche J."/>
            <person name="Lindquist E."/>
            <person name="Lommer M."/>
            <person name="Martin-Jezequel V."/>
            <person name="Lopez P.J."/>
            <person name="Lucas S."/>
            <person name="Mangogna M."/>
            <person name="McGinnis K."/>
            <person name="Medlin L.K."/>
            <person name="Montsant A."/>
            <person name="Oudot-Le Secq M.P."/>
            <person name="Napoli C."/>
            <person name="Obornik M."/>
            <person name="Parker M.S."/>
            <person name="Petit J.L."/>
            <person name="Porcel B.M."/>
            <person name="Poulsen N."/>
            <person name="Robison M."/>
            <person name="Rychlewski L."/>
            <person name="Rynearson T.A."/>
            <person name="Schmutz J."/>
            <person name="Shapiro H."/>
            <person name="Siaut M."/>
            <person name="Stanley M."/>
            <person name="Sussman M.R."/>
            <person name="Taylor A.R."/>
            <person name="Vardi A."/>
            <person name="von Dassow P."/>
            <person name="Vyverman W."/>
            <person name="Willis A."/>
            <person name="Wyrwicz L.S."/>
            <person name="Rokhsar D.S."/>
            <person name="Weissenbach J."/>
            <person name="Armbrust E.V."/>
            <person name="Green B.R."/>
            <person name="Van de Peer Y."/>
            <person name="Grigoriev I.V."/>
        </authorList>
    </citation>
    <scope>NUCLEOTIDE SEQUENCE [LARGE SCALE GENOMIC DNA]</scope>
    <source>
        <strain evidence="2 3">CCMP1335</strain>
    </source>
</reference>
<feature type="compositionally biased region" description="Basic residues" evidence="1">
    <location>
        <begin position="220"/>
        <end position="229"/>
    </location>
</feature>
<dbReference type="PaxDb" id="35128-Thapsdraft821"/>
<feature type="region of interest" description="Disordered" evidence="1">
    <location>
        <begin position="63"/>
        <end position="122"/>
    </location>
</feature>
<proteinExistence type="predicted"/>
<evidence type="ECO:0000313" key="2">
    <source>
        <dbReference type="EMBL" id="EED86307.1"/>
    </source>
</evidence>
<dbReference type="KEGG" id="tps:THAPSDRAFT_bd821"/>
<evidence type="ECO:0000256" key="1">
    <source>
        <dbReference type="SAM" id="MobiDB-lite"/>
    </source>
</evidence>
<name>B8LED9_THAPS</name>
<dbReference type="InParanoid" id="B8LED9"/>
<dbReference type="GeneID" id="7447714"/>
<feature type="region of interest" description="Disordered" evidence="1">
    <location>
        <begin position="148"/>
        <end position="229"/>
    </location>
</feature>
<feature type="compositionally biased region" description="Basic and acidic residues" evidence="1">
    <location>
        <begin position="108"/>
        <end position="121"/>
    </location>
</feature>
<protein>
    <submittedName>
        <fullName evidence="2">Uncharacterized protein</fullName>
    </submittedName>
</protein>
<feature type="compositionally biased region" description="Basic and acidic residues" evidence="1">
    <location>
        <begin position="208"/>
        <end position="219"/>
    </location>
</feature>